<evidence type="ECO:0000256" key="6">
    <source>
        <dbReference type="ARBA" id="ARBA00022927"/>
    </source>
</evidence>
<keyword evidence="8" id="KW-0811">Translocation</keyword>
<dbReference type="NCBIfam" id="TIGR00739">
    <property type="entry name" value="yajC"/>
    <property type="match status" value="1"/>
</dbReference>
<evidence type="ECO:0000256" key="9">
    <source>
        <dbReference type="ARBA" id="ARBA00023136"/>
    </source>
</evidence>
<dbReference type="PRINTS" id="PR01853">
    <property type="entry name" value="YAJCTRNLCASE"/>
</dbReference>
<evidence type="ECO:0000256" key="5">
    <source>
        <dbReference type="ARBA" id="ARBA00022692"/>
    </source>
</evidence>
<name>A0A3P1TD47_9ACTN</name>
<keyword evidence="5 11" id="KW-0812">Transmembrane</keyword>
<dbReference type="Proteomes" id="UP000280819">
    <property type="component" value="Unassembled WGS sequence"/>
</dbReference>
<evidence type="ECO:0000313" key="13">
    <source>
        <dbReference type="Proteomes" id="UP000280819"/>
    </source>
</evidence>
<evidence type="ECO:0000256" key="10">
    <source>
        <dbReference type="SAM" id="MobiDB-lite"/>
    </source>
</evidence>
<accession>A0A3P1TD47</accession>
<keyword evidence="3" id="KW-0813">Transport</keyword>
<keyword evidence="4" id="KW-1003">Cell membrane</keyword>
<evidence type="ECO:0000256" key="7">
    <source>
        <dbReference type="ARBA" id="ARBA00022989"/>
    </source>
</evidence>
<evidence type="ECO:0000256" key="4">
    <source>
        <dbReference type="ARBA" id="ARBA00022475"/>
    </source>
</evidence>
<dbReference type="GO" id="GO:0015031">
    <property type="term" value="P:protein transport"/>
    <property type="evidence" value="ECO:0007669"/>
    <property type="project" value="UniProtKB-KW"/>
</dbReference>
<comment type="similarity">
    <text evidence="2">Belongs to the YajC family.</text>
</comment>
<gene>
    <name evidence="12" type="primary">yajC</name>
    <name evidence="12" type="ORF">EII34_01685</name>
</gene>
<dbReference type="PANTHER" id="PTHR33909">
    <property type="entry name" value="SEC TRANSLOCON ACCESSORY COMPLEX SUBUNIT YAJC"/>
    <property type="match status" value="1"/>
</dbReference>
<feature type="region of interest" description="Disordered" evidence="10">
    <location>
        <begin position="86"/>
        <end position="123"/>
    </location>
</feature>
<sequence>MLETLLMIVAFGGLMYFMMVRPQQRKMREHQAVIDALQPGARVLVQSGLYGTLTHVGDKQVIIEFAPGLEVTCLKAAILREVAEDEEEFEFDDETGPVPTVESTEVSELTEETASLDEVPEKN</sequence>
<dbReference type="RefSeq" id="WP_124842175.1">
    <property type="nucleotide sequence ID" value="NZ_RQZG01000001.1"/>
</dbReference>
<dbReference type="OrthoDB" id="3711957at2"/>
<dbReference type="PANTHER" id="PTHR33909:SF1">
    <property type="entry name" value="SEC TRANSLOCON ACCESSORY COMPLEX SUBUNIT YAJC"/>
    <property type="match status" value="1"/>
</dbReference>
<protein>
    <submittedName>
        <fullName evidence="12">Preprotein translocase subunit YajC</fullName>
    </submittedName>
</protein>
<dbReference type="SMART" id="SM01323">
    <property type="entry name" value="YajC"/>
    <property type="match status" value="1"/>
</dbReference>
<comment type="subcellular location">
    <subcellularLocation>
        <location evidence="1">Cell membrane</location>
        <topology evidence="1">Single-pass membrane protein</topology>
    </subcellularLocation>
</comment>
<dbReference type="GO" id="GO:0005886">
    <property type="term" value="C:plasma membrane"/>
    <property type="evidence" value="ECO:0007669"/>
    <property type="project" value="UniProtKB-SubCell"/>
</dbReference>
<evidence type="ECO:0000256" key="8">
    <source>
        <dbReference type="ARBA" id="ARBA00023010"/>
    </source>
</evidence>
<keyword evidence="6" id="KW-0653">Protein transport</keyword>
<organism evidence="12 13">
    <name type="scientific">Arachnia propionica</name>
    <dbReference type="NCBI Taxonomy" id="1750"/>
    <lineage>
        <taxon>Bacteria</taxon>
        <taxon>Bacillati</taxon>
        <taxon>Actinomycetota</taxon>
        <taxon>Actinomycetes</taxon>
        <taxon>Propionibacteriales</taxon>
        <taxon>Propionibacteriaceae</taxon>
        <taxon>Arachnia</taxon>
    </lineage>
</organism>
<dbReference type="Pfam" id="PF02699">
    <property type="entry name" value="YajC"/>
    <property type="match status" value="1"/>
</dbReference>
<proteinExistence type="inferred from homology"/>
<evidence type="ECO:0000256" key="2">
    <source>
        <dbReference type="ARBA" id="ARBA00006742"/>
    </source>
</evidence>
<dbReference type="EMBL" id="RQZG01000001">
    <property type="protein sequence ID" value="RRD07218.1"/>
    <property type="molecule type" value="Genomic_DNA"/>
</dbReference>
<evidence type="ECO:0000313" key="12">
    <source>
        <dbReference type="EMBL" id="RRD07218.1"/>
    </source>
</evidence>
<dbReference type="AlphaFoldDB" id="A0A3P1TD47"/>
<feature type="transmembrane region" description="Helical" evidence="11">
    <location>
        <begin position="6"/>
        <end position="22"/>
    </location>
</feature>
<keyword evidence="7 11" id="KW-1133">Transmembrane helix</keyword>
<reference evidence="12 13" key="1">
    <citation type="submission" date="2018-11" db="EMBL/GenBank/DDBJ databases">
        <title>Genomes From Bacteria Associated with the Canine Oral Cavity: a Test Case for Automated Genome-Based Taxonomic Assignment.</title>
        <authorList>
            <person name="Coil D.A."/>
            <person name="Jospin G."/>
            <person name="Darling A.E."/>
            <person name="Wallis C."/>
            <person name="Davis I.J."/>
            <person name="Harris S."/>
            <person name="Eisen J.A."/>
            <person name="Holcombe L.J."/>
            <person name="O'Flynn C."/>
        </authorList>
    </citation>
    <scope>NUCLEOTIDE SEQUENCE [LARGE SCALE GENOMIC DNA]</scope>
    <source>
        <strain evidence="12 13">OH887_COT-365</strain>
    </source>
</reference>
<comment type="caution">
    <text evidence="12">The sequence shown here is derived from an EMBL/GenBank/DDBJ whole genome shotgun (WGS) entry which is preliminary data.</text>
</comment>
<evidence type="ECO:0000256" key="3">
    <source>
        <dbReference type="ARBA" id="ARBA00022448"/>
    </source>
</evidence>
<keyword evidence="9 11" id="KW-0472">Membrane</keyword>
<evidence type="ECO:0000256" key="11">
    <source>
        <dbReference type="SAM" id="Phobius"/>
    </source>
</evidence>
<dbReference type="InterPro" id="IPR003849">
    <property type="entry name" value="Preprotein_translocase_YajC"/>
</dbReference>
<feature type="compositionally biased region" description="Acidic residues" evidence="10">
    <location>
        <begin position="86"/>
        <end position="95"/>
    </location>
</feature>
<evidence type="ECO:0000256" key="1">
    <source>
        <dbReference type="ARBA" id="ARBA00004162"/>
    </source>
</evidence>